<feature type="domain" description="Helix-turn-helix" evidence="1">
    <location>
        <begin position="26"/>
        <end position="71"/>
    </location>
</feature>
<name>A0A5B0KP81_9PROT</name>
<dbReference type="Proteomes" id="UP000325333">
    <property type="component" value="Unassembled WGS sequence"/>
</dbReference>
<dbReference type="EMBL" id="VEWN01000010">
    <property type="protein sequence ID" value="KAA1054442.1"/>
    <property type="molecule type" value="Genomic_DNA"/>
</dbReference>
<proteinExistence type="predicted"/>
<evidence type="ECO:0000313" key="2">
    <source>
        <dbReference type="EMBL" id="KAA1054442.1"/>
    </source>
</evidence>
<dbReference type="InterPro" id="IPR010093">
    <property type="entry name" value="SinI_DNA-bd"/>
</dbReference>
<comment type="caution">
    <text evidence="2">The sequence shown here is derived from an EMBL/GenBank/DDBJ whole genome shotgun (WGS) entry which is preliminary data.</text>
</comment>
<gene>
    <name evidence="2" type="ORF">FH063_006698</name>
</gene>
<evidence type="ECO:0000313" key="3">
    <source>
        <dbReference type="Proteomes" id="UP000325333"/>
    </source>
</evidence>
<dbReference type="RefSeq" id="WP_149650636.1">
    <property type="nucleotide sequence ID" value="NZ_VEWN01000010.1"/>
</dbReference>
<dbReference type="InterPro" id="IPR041657">
    <property type="entry name" value="HTH_17"/>
</dbReference>
<dbReference type="Pfam" id="PF12728">
    <property type="entry name" value="HTH_17"/>
    <property type="match status" value="1"/>
</dbReference>
<reference evidence="2 3" key="1">
    <citation type="submission" date="2019-07" db="EMBL/GenBank/DDBJ databases">
        <title>Genome sequencing of the stress-tolerant strain Azospirillum brasilense Az19.</title>
        <authorList>
            <person name="Maroniche G.A."/>
            <person name="Garcia J.E."/>
            <person name="Pagnussat L."/>
            <person name="Amenta M."/>
            <person name="Creus C.M."/>
        </authorList>
    </citation>
    <scope>NUCLEOTIDE SEQUENCE [LARGE SCALE GENOMIC DNA]</scope>
    <source>
        <strain evidence="2 3">Az19</strain>
    </source>
</reference>
<dbReference type="GO" id="GO:0003677">
    <property type="term" value="F:DNA binding"/>
    <property type="evidence" value="ECO:0007669"/>
    <property type="project" value="InterPro"/>
</dbReference>
<evidence type="ECO:0000259" key="1">
    <source>
        <dbReference type="Pfam" id="PF12728"/>
    </source>
</evidence>
<protein>
    <recommendedName>
        <fullName evidence="1">Helix-turn-helix domain-containing protein</fullName>
    </recommendedName>
</protein>
<sequence>MLAPQSSGVSRPDPQAFGLCKPAYRVLEAADLLSLSRTKLYELVKSQQLKATKCGRRTLFLAVDIADFLSRLQNGEVG</sequence>
<accession>A0A5B0KP81</accession>
<organism evidence="2 3">
    <name type="scientific">Azospirillum argentinense</name>
    <dbReference type="NCBI Taxonomy" id="2970906"/>
    <lineage>
        <taxon>Bacteria</taxon>
        <taxon>Pseudomonadati</taxon>
        <taxon>Pseudomonadota</taxon>
        <taxon>Alphaproteobacteria</taxon>
        <taxon>Rhodospirillales</taxon>
        <taxon>Azospirillaceae</taxon>
        <taxon>Azospirillum</taxon>
    </lineage>
</organism>
<dbReference type="AlphaFoldDB" id="A0A5B0KP81"/>
<dbReference type="NCBIfam" id="TIGR01764">
    <property type="entry name" value="excise"/>
    <property type="match status" value="1"/>
</dbReference>